<accession>A0A6J5NKR2</accession>
<sequence>MISLPVMGVMYMDMNNALHRAAEETRKMKELRLKVLREMRGEE</sequence>
<reference evidence="1" key="1">
    <citation type="submission" date="2020-04" db="EMBL/GenBank/DDBJ databases">
        <authorList>
            <person name="Chiriac C."/>
            <person name="Salcher M."/>
            <person name="Ghai R."/>
            <person name="Kavagutti S V."/>
        </authorList>
    </citation>
    <scope>NUCLEOTIDE SEQUENCE</scope>
</reference>
<dbReference type="EMBL" id="LR796661">
    <property type="protein sequence ID" value="CAB4157795.1"/>
    <property type="molecule type" value="Genomic_DNA"/>
</dbReference>
<protein>
    <submittedName>
        <fullName evidence="1">Uncharacterized protein</fullName>
    </submittedName>
</protein>
<gene>
    <name evidence="1" type="ORF">UFOVP682_50</name>
</gene>
<evidence type="ECO:0000313" key="1">
    <source>
        <dbReference type="EMBL" id="CAB4157795.1"/>
    </source>
</evidence>
<organism evidence="1">
    <name type="scientific">uncultured Caudovirales phage</name>
    <dbReference type="NCBI Taxonomy" id="2100421"/>
    <lineage>
        <taxon>Viruses</taxon>
        <taxon>Duplodnaviria</taxon>
        <taxon>Heunggongvirae</taxon>
        <taxon>Uroviricota</taxon>
        <taxon>Caudoviricetes</taxon>
        <taxon>Peduoviridae</taxon>
        <taxon>Maltschvirus</taxon>
        <taxon>Maltschvirus maltsch</taxon>
    </lineage>
</organism>
<name>A0A6J5NKR2_9CAUD</name>
<proteinExistence type="predicted"/>